<dbReference type="OrthoDB" id="7363771at2"/>
<gene>
    <name evidence="2" type="ORF">CR492_17345</name>
</gene>
<sequence length="108" mass="11308">MNNTRIFLFVGAGLMAVLCGGASAEDPSRAFIDRLSGEPFRTNSVGPSSTKIETNPAQAYIERLSGATQVAERVGPGTTAITTDTTQAFIDRVATPHAFTTRSASTGQ</sequence>
<organism evidence="2 3">
    <name type="scientific">Methylocella silvestris</name>
    <dbReference type="NCBI Taxonomy" id="199596"/>
    <lineage>
        <taxon>Bacteria</taxon>
        <taxon>Pseudomonadati</taxon>
        <taxon>Pseudomonadota</taxon>
        <taxon>Alphaproteobacteria</taxon>
        <taxon>Hyphomicrobiales</taxon>
        <taxon>Beijerinckiaceae</taxon>
        <taxon>Methylocella</taxon>
    </lineage>
</organism>
<keyword evidence="1" id="KW-0732">Signal</keyword>
<name>A0A2J7TD51_METSI</name>
<feature type="chain" id="PRO_5014334829" description="DUF4148 domain-containing protein" evidence="1">
    <location>
        <begin position="25"/>
        <end position="108"/>
    </location>
</feature>
<dbReference type="AlphaFoldDB" id="A0A2J7TD51"/>
<evidence type="ECO:0000313" key="3">
    <source>
        <dbReference type="Proteomes" id="UP000236286"/>
    </source>
</evidence>
<dbReference type="Proteomes" id="UP000236286">
    <property type="component" value="Unassembled WGS sequence"/>
</dbReference>
<reference evidence="2 3" key="1">
    <citation type="submission" date="2017-10" db="EMBL/GenBank/DDBJ databases">
        <title>Genome announcement of Methylocella silvestris TVC from permafrost.</title>
        <authorList>
            <person name="Wang J."/>
            <person name="Geng K."/>
            <person name="Ul-Haque F."/>
            <person name="Crombie A.T."/>
            <person name="Street L.E."/>
            <person name="Wookey P.A."/>
            <person name="Murrell J.C."/>
            <person name="Pratscher J."/>
        </authorList>
    </citation>
    <scope>NUCLEOTIDE SEQUENCE [LARGE SCALE GENOMIC DNA]</scope>
    <source>
        <strain evidence="2 3">TVC</strain>
    </source>
</reference>
<dbReference type="RefSeq" id="WP_102844993.1">
    <property type="nucleotide sequence ID" value="NZ_PDZR01000026.1"/>
</dbReference>
<evidence type="ECO:0000313" key="2">
    <source>
        <dbReference type="EMBL" id="PNG24688.1"/>
    </source>
</evidence>
<comment type="caution">
    <text evidence="2">The sequence shown here is derived from an EMBL/GenBank/DDBJ whole genome shotgun (WGS) entry which is preliminary data.</text>
</comment>
<accession>A0A2J7TD51</accession>
<evidence type="ECO:0000256" key="1">
    <source>
        <dbReference type="SAM" id="SignalP"/>
    </source>
</evidence>
<dbReference type="EMBL" id="PDZR01000026">
    <property type="protein sequence ID" value="PNG24688.1"/>
    <property type="molecule type" value="Genomic_DNA"/>
</dbReference>
<proteinExistence type="predicted"/>
<feature type="signal peptide" evidence="1">
    <location>
        <begin position="1"/>
        <end position="24"/>
    </location>
</feature>
<protein>
    <recommendedName>
        <fullName evidence="4">DUF4148 domain-containing protein</fullName>
    </recommendedName>
</protein>
<evidence type="ECO:0008006" key="4">
    <source>
        <dbReference type="Google" id="ProtNLM"/>
    </source>
</evidence>